<comment type="similarity">
    <text evidence="1">Belongs to the BolA/IbaG family.</text>
</comment>
<dbReference type="InterPro" id="IPR036065">
    <property type="entry name" value="BolA-like_sf"/>
</dbReference>
<name>C4WK00_9HYPH</name>
<comment type="caution">
    <text evidence="2">The sequence shown here is derived from an EMBL/GenBank/DDBJ whole genome shotgun (WGS) entry which is preliminary data.</text>
</comment>
<evidence type="ECO:0000313" key="2">
    <source>
        <dbReference type="EMBL" id="EEQ96906.1"/>
    </source>
</evidence>
<dbReference type="PIRSF" id="PIRSF003113">
    <property type="entry name" value="BolA"/>
    <property type="match status" value="1"/>
</dbReference>
<dbReference type="AlphaFoldDB" id="C4WK00"/>
<protein>
    <submittedName>
        <fullName evidence="2">BolA family protein</fullName>
    </submittedName>
</protein>
<sequence length="107" mass="11920">MAQMSIHNSKQSAMEAKLTTAFAPQRLEVINESHLHAGHHHEDRGHHEVYDGTGETHFRIRIVADAFAGMSRIERHRAINALLKEELESGVHALALEPSAPGEATRR</sequence>
<dbReference type="EMBL" id="ACQA01000001">
    <property type="protein sequence ID" value="EEQ96906.1"/>
    <property type="molecule type" value="Genomic_DNA"/>
</dbReference>
<dbReference type="HOGENOM" id="CLU_109462_2_1_5"/>
<organism evidence="2 3">
    <name type="scientific">Brucella intermedia LMG 3301</name>
    <dbReference type="NCBI Taxonomy" id="641118"/>
    <lineage>
        <taxon>Bacteria</taxon>
        <taxon>Pseudomonadati</taxon>
        <taxon>Pseudomonadota</taxon>
        <taxon>Alphaproteobacteria</taxon>
        <taxon>Hyphomicrobiales</taxon>
        <taxon>Brucellaceae</taxon>
        <taxon>Brucella/Ochrobactrum group</taxon>
        <taxon>Brucella</taxon>
    </lineage>
</organism>
<reference evidence="2 3" key="1">
    <citation type="submission" date="2009-05" db="EMBL/GenBank/DDBJ databases">
        <authorList>
            <person name="Setubal J.C."/>
            <person name="Boyle S."/>
            <person name="Crasta O.R."/>
            <person name="Gillespie J.J."/>
            <person name="Kenyon R.W."/>
            <person name="Lu J."/>
            <person name="Mane S."/>
            <person name="Nagrani S."/>
            <person name="Shallom J.M."/>
            <person name="Shallom S."/>
            <person name="Shukla M."/>
            <person name="Snyder E.E."/>
            <person name="Sobral B.W."/>
            <person name="Wattam A.R."/>
            <person name="Will R."/>
            <person name="Williams K."/>
            <person name="Yoo H."/>
            <person name="Munk C."/>
            <person name="Tapia R."/>
            <person name="Green L."/>
            <person name="Rogers Y."/>
            <person name="Detter J.C."/>
            <person name="Bruce D."/>
            <person name="Brettin T.S."/>
            <person name="Tsolis R."/>
        </authorList>
    </citation>
    <scope>NUCLEOTIDE SEQUENCE [LARGE SCALE GENOMIC DNA]</scope>
    <source>
        <strain evidence="2 3">LMG 3301</strain>
    </source>
</reference>
<dbReference type="InterPro" id="IPR002634">
    <property type="entry name" value="BolA"/>
</dbReference>
<evidence type="ECO:0000256" key="1">
    <source>
        <dbReference type="RuleBase" id="RU003860"/>
    </source>
</evidence>
<dbReference type="PANTHER" id="PTHR46230">
    <property type="match status" value="1"/>
</dbReference>
<gene>
    <name evidence="2" type="ORF">OINT_1002380</name>
</gene>
<dbReference type="Proteomes" id="UP000004386">
    <property type="component" value="Unassembled WGS sequence"/>
</dbReference>
<dbReference type="Gene3D" id="3.30.300.90">
    <property type="entry name" value="BolA-like"/>
    <property type="match status" value="1"/>
</dbReference>
<evidence type="ECO:0000313" key="3">
    <source>
        <dbReference type="Proteomes" id="UP000004386"/>
    </source>
</evidence>
<accession>C4WK00</accession>
<dbReference type="Pfam" id="PF01722">
    <property type="entry name" value="BolA"/>
    <property type="match status" value="1"/>
</dbReference>
<dbReference type="PANTHER" id="PTHR46230:SF7">
    <property type="entry name" value="BOLA-LIKE PROTEIN 1"/>
    <property type="match status" value="1"/>
</dbReference>
<dbReference type="SUPFAM" id="SSF82657">
    <property type="entry name" value="BolA-like"/>
    <property type="match status" value="1"/>
</dbReference>
<dbReference type="GO" id="GO:0016226">
    <property type="term" value="P:iron-sulfur cluster assembly"/>
    <property type="evidence" value="ECO:0007669"/>
    <property type="project" value="TreeGrafter"/>
</dbReference>
<proteinExistence type="inferred from homology"/>